<accession>A0A1D6Q3H4</accession>
<evidence type="ECO:0000313" key="2">
    <source>
        <dbReference type="EMBL" id="AQK53114.1"/>
    </source>
</evidence>
<organism evidence="2">
    <name type="scientific">Zea mays</name>
    <name type="common">Maize</name>
    <dbReference type="NCBI Taxonomy" id="4577"/>
    <lineage>
        <taxon>Eukaryota</taxon>
        <taxon>Viridiplantae</taxon>
        <taxon>Streptophyta</taxon>
        <taxon>Embryophyta</taxon>
        <taxon>Tracheophyta</taxon>
        <taxon>Spermatophyta</taxon>
        <taxon>Magnoliopsida</taxon>
        <taxon>Liliopsida</taxon>
        <taxon>Poales</taxon>
        <taxon>Poaceae</taxon>
        <taxon>PACMAD clade</taxon>
        <taxon>Panicoideae</taxon>
        <taxon>Andropogonodae</taxon>
        <taxon>Andropogoneae</taxon>
        <taxon>Tripsacinae</taxon>
        <taxon>Zea</taxon>
    </lineage>
</organism>
<reference evidence="2" key="1">
    <citation type="submission" date="2015-12" db="EMBL/GenBank/DDBJ databases">
        <title>Update maize B73 reference genome by single molecule sequencing technologies.</title>
        <authorList>
            <consortium name="Maize Genome Sequencing Project"/>
            <person name="Ware D."/>
        </authorList>
    </citation>
    <scope>NUCLEOTIDE SEQUENCE</scope>
    <source>
        <tissue evidence="2">Seedling</tissue>
    </source>
</reference>
<sequence>MYHYFDGSEIYNAIRVFIACYVWMTGFGNFSYYYIKKDFSIARFAQDNLLFLAHVAVVLVQDWYRPHSTYGNLLDFKFGSKVQLTCRSPPSFRPASPWRPPPLLLIPCASFKRKANLPTTSSSTPIYNIHCSSAIEEWLGVTITIIILQLVFLKFDYKLLLLIDSPSRI</sequence>
<dbReference type="EMBL" id="CM000780">
    <property type="protein sequence ID" value="AQK53114.1"/>
    <property type="molecule type" value="Genomic_DNA"/>
</dbReference>
<feature type="domain" description="Cas1p 10 TM acyl transferase" evidence="1">
    <location>
        <begin position="9"/>
        <end position="66"/>
    </location>
</feature>
<dbReference type="Pfam" id="PF07779">
    <property type="entry name" value="Cas1_AcylT"/>
    <property type="match status" value="1"/>
</dbReference>
<evidence type="ECO:0000259" key="1">
    <source>
        <dbReference type="Pfam" id="PF07779"/>
    </source>
</evidence>
<dbReference type="AlphaFoldDB" id="A0A1D6Q3H4"/>
<dbReference type="InterPro" id="IPR012419">
    <property type="entry name" value="Cas1_AcylTrans_dom"/>
</dbReference>
<name>A0A1D6Q3H4_MAIZE</name>
<proteinExistence type="predicted"/>
<protein>
    <submittedName>
        <fullName evidence="2">Protein REDUCED WALL ACETYLATION 3</fullName>
    </submittedName>
</protein>
<gene>
    <name evidence="2" type="ORF">ZEAMMB73_Zm00001d050826</name>
</gene>